<dbReference type="Gramene" id="C.cajan_20523.t">
    <property type="protein sequence ID" value="C.cajan_20523.t.cds1"/>
    <property type="gene ID" value="C.cajan_20523"/>
</dbReference>
<accession>A0A151UC27</accession>
<dbReference type="EMBL" id="CM003603">
    <property type="protein sequence ID" value="KYP76875.1"/>
    <property type="molecule type" value="Genomic_DNA"/>
</dbReference>
<sequence length="93" mass="11161">MFSVYLCTRFQWDLKKYYLKVVKRIFRYLIGSTNLSMFYEKHNNFKLVGFCDLNYVGDKVERKNTCGGCHFLGNYLSYWETISFLGQARRKTP</sequence>
<reference evidence="1 2" key="1">
    <citation type="journal article" date="2012" name="Nat. Biotechnol.">
        <title>Draft genome sequence of pigeonpea (Cajanus cajan), an orphan legume crop of resource-poor farmers.</title>
        <authorList>
            <person name="Varshney R.K."/>
            <person name="Chen W."/>
            <person name="Li Y."/>
            <person name="Bharti A.K."/>
            <person name="Saxena R.K."/>
            <person name="Schlueter J.A."/>
            <person name="Donoghue M.T."/>
            <person name="Azam S."/>
            <person name="Fan G."/>
            <person name="Whaley A.M."/>
            <person name="Farmer A.D."/>
            <person name="Sheridan J."/>
            <person name="Iwata A."/>
            <person name="Tuteja R."/>
            <person name="Penmetsa R.V."/>
            <person name="Wu W."/>
            <person name="Upadhyaya H.D."/>
            <person name="Yang S.P."/>
            <person name="Shah T."/>
            <person name="Saxena K.B."/>
            <person name="Michael T."/>
            <person name="McCombie W.R."/>
            <person name="Yang B."/>
            <person name="Zhang G."/>
            <person name="Yang H."/>
            <person name="Wang J."/>
            <person name="Spillane C."/>
            <person name="Cook D.R."/>
            <person name="May G.D."/>
            <person name="Xu X."/>
            <person name="Jackson S.A."/>
        </authorList>
    </citation>
    <scope>NUCLEOTIDE SEQUENCE [LARGE SCALE GENOMIC DNA]</scope>
    <source>
        <strain evidence="2">cv. Asha</strain>
    </source>
</reference>
<gene>
    <name evidence="1" type="ORF">KK1_021137</name>
</gene>
<dbReference type="PANTHER" id="PTHR11439">
    <property type="entry name" value="GAG-POL-RELATED RETROTRANSPOSON"/>
    <property type="match status" value="1"/>
</dbReference>
<keyword evidence="2" id="KW-1185">Reference proteome</keyword>
<evidence type="ECO:0000313" key="1">
    <source>
        <dbReference type="EMBL" id="KYP76875.1"/>
    </source>
</evidence>
<evidence type="ECO:0000313" key="2">
    <source>
        <dbReference type="Proteomes" id="UP000075243"/>
    </source>
</evidence>
<dbReference type="AlphaFoldDB" id="A0A151UC27"/>
<dbReference type="PANTHER" id="PTHR11439:SF483">
    <property type="entry name" value="PEPTIDE SYNTHASE GLIP-LIKE, PUTATIVE (AFU_ORTHOLOGUE AFUA_3G12920)-RELATED"/>
    <property type="match status" value="1"/>
</dbReference>
<evidence type="ECO:0008006" key="3">
    <source>
        <dbReference type="Google" id="ProtNLM"/>
    </source>
</evidence>
<proteinExistence type="predicted"/>
<organism evidence="1 2">
    <name type="scientific">Cajanus cajan</name>
    <name type="common">Pigeon pea</name>
    <name type="synonym">Cajanus indicus</name>
    <dbReference type="NCBI Taxonomy" id="3821"/>
    <lineage>
        <taxon>Eukaryota</taxon>
        <taxon>Viridiplantae</taxon>
        <taxon>Streptophyta</taxon>
        <taxon>Embryophyta</taxon>
        <taxon>Tracheophyta</taxon>
        <taxon>Spermatophyta</taxon>
        <taxon>Magnoliopsida</taxon>
        <taxon>eudicotyledons</taxon>
        <taxon>Gunneridae</taxon>
        <taxon>Pentapetalae</taxon>
        <taxon>rosids</taxon>
        <taxon>fabids</taxon>
        <taxon>Fabales</taxon>
        <taxon>Fabaceae</taxon>
        <taxon>Papilionoideae</taxon>
        <taxon>50 kb inversion clade</taxon>
        <taxon>NPAAA clade</taxon>
        <taxon>indigoferoid/millettioid clade</taxon>
        <taxon>Phaseoleae</taxon>
        <taxon>Cajanus</taxon>
    </lineage>
</organism>
<dbReference type="Proteomes" id="UP000075243">
    <property type="component" value="Chromosome 1"/>
</dbReference>
<name>A0A151UC27_CAJCA</name>
<protein>
    <recommendedName>
        <fullName evidence="3">Retrovirus-related Pol polyprotein from transposon TNT 1-94</fullName>
    </recommendedName>
</protein>